<reference evidence="2 3" key="2">
    <citation type="journal article" date="2013" name="Plant Physiol.">
        <title>A Nostoc punctiforme Sugar Transporter Necessary to Establish a Cyanobacterium-Plant Symbiosis.</title>
        <authorList>
            <person name="Ekman M."/>
            <person name="Picossi S."/>
            <person name="Campbell E.L."/>
            <person name="Meeks J.C."/>
            <person name="Flores E."/>
        </authorList>
    </citation>
    <scope>NUCLEOTIDE SEQUENCE [LARGE SCALE GENOMIC DNA]</scope>
    <source>
        <strain evidence="3">ATCC 29133 / PCC 73102</strain>
    </source>
</reference>
<evidence type="ECO:0000259" key="1">
    <source>
        <dbReference type="Pfam" id="PF04326"/>
    </source>
</evidence>
<dbReference type="EnsemblBacteria" id="ACC81274">
    <property type="protein sequence ID" value="ACC81274"/>
    <property type="gene ID" value="Npun_F2737"/>
</dbReference>
<dbReference type="RefSeq" id="WP_012409268.1">
    <property type="nucleotide sequence ID" value="NC_010628.1"/>
</dbReference>
<dbReference type="Pfam" id="PF04326">
    <property type="entry name" value="SLFN_AlbA_2"/>
    <property type="match status" value="1"/>
</dbReference>
<gene>
    <name evidence="2" type="ordered locus">Npun_F2737</name>
</gene>
<keyword evidence="3" id="KW-1185">Reference proteome</keyword>
<name>B2IUG8_NOSP7</name>
<protein>
    <submittedName>
        <fullName evidence="2">Putative transcriptional regulator</fullName>
    </submittedName>
</protein>
<sequence length="262" mass="30833">MSSNIKKIKSWKEDYAQFFESPSRETFRELLRNHTGEYDDLDFKSELVSEDEIAKNILGMANKSGGVIIFGVEENKQDNSFYSKGLPDLNDKTDFKNKVEKYIPSQLNFDVIDFSYEESEYSKLKGKLFRVVIIEYNPRYIPFLPKKDSDKIKRYHIFIRHNTSTITAEYEHLQDILNRRVETTYSSTTEMSLAEHLAQLKELYSMIQKNKPGSALALNFLENTYFTQQNPYYPKEEYDAFISRMISVKKEVIEAIIQRKEP</sequence>
<dbReference type="AlphaFoldDB" id="B2IUG8"/>
<dbReference type="KEGG" id="npu:Npun_F2737"/>
<dbReference type="Proteomes" id="UP000001191">
    <property type="component" value="Chromosome"/>
</dbReference>
<dbReference type="InterPro" id="IPR007421">
    <property type="entry name" value="Schlafen_AlbA_2_dom"/>
</dbReference>
<dbReference type="HOGENOM" id="CLU_088244_0_0_3"/>
<dbReference type="eggNOG" id="COG2865">
    <property type="taxonomic scope" value="Bacteria"/>
</dbReference>
<evidence type="ECO:0000313" key="2">
    <source>
        <dbReference type="EMBL" id="ACC81274.1"/>
    </source>
</evidence>
<feature type="domain" description="Schlafen AlbA-2" evidence="1">
    <location>
        <begin position="37"/>
        <end position="166"/>
    </location>
</feature>
<organism evidence="2 3">
    <name type="scientific">Nostoc punctiforme (strain ATCC 29133 / PCC 73102)</name>
    <dbReference type="NCBI Taxonomy" id="63737"/>
    <lineage>
        <taxon>Bacteria</taxon>
        <taxon>Bacillati</taxon>
        <taxon>Cyanobacteriota</taxon>
        <taxon>Cyanophyceae</taxon>
        <taxon>Nostocales</taxon>
        <taxon>Nostocaceae</taxon>
        <taxon>Nostoc</taxon>
    </lineage>
</organism>
<proteinExistence type="predicted"/>
<dbReference type="STRING" id="63737.Npun_F2737"/>
<evidence type="ECO:0000313" key="3">
    <source>
        <dbReference type="Proteomes" id="UP000001191"/>
    </source>
</evidence>
<dbReference type="Gene3D" id="3.30.950.30">
    <property type="entry name" value="Schlafen, AAA domain"/>
    <property type="match status" value="1"/>
</dbReference>
<dbReference type="InterPro" id="IPR038461">
    <property type="entry name" value="Schlafen_AlbA_2_dom_sf"/>
</dbReference>
<accession>B2IUG8</accession>
<reference evidence="3" key="1">
    <citation type="submission" date="2008-04" db="EMBL/GenBank/DDBJ databases">
        <title>Complete sequence of chromosome of Nostoc punctiforme ATCC 29133.</title>
        <authorList>
            <consortium name="US DOE Joint Genome Institute"/>
            <person name="Copeland A."/>
            <person name="Lucas S."/>
            <person name="Lapidus A."/>
            <person name="Glavina del Rio T."/>
            <person name="Dalin E."/>
            <person name="Tice H."/>
            <person name="Pitluck S."/>
            <person name="Chain P."/>
            <person name="Malfatti S."/>
            <person name="Shin M."/>
            <person name="Vergez L."/>
            <person name="Schmutz J."/>
            <person name="Larimer F."/>
            <person name="Land M."/>
            <person name="Hauser L."/>
            <person name="Kyrpides N."/>
            <person name="Kim E."/>
            <person name="Meeks J.C."/>
            <person name="Elhai J."/>
            <person name="Campbell E.L."/>
            <person name="Thiel T."/>
            <person name="Longmire J."/>
            <person name="Potts M."/>
            <person name="Atlas R."/>
        </authorList>
    </citation>
    <scope>NUCLEOTIDE SEQUENCE [LARGE SCALE GENOMIC DNA]</scope>
    <source>
        <strain evidence="3">ATCC 29133 / PCC 73102</strain>
    </source>
</reference>
<dbReference type="EMBL" id="CP001037">
    <property type="protein sequence ID" value="ACC81274.1"/>
    <property type="molecule type" value="Genomic_DNA"/>
</dbReference>